<dbReference type="AlphaFoldDB" id="A0AAW2H4Z5"/>
<organism evidence="1 2">
    <name type="scientific">Cardiocondyla obscurior</name>
    <dbReference type="NCBI Taxonomy" id="286306"/>
    <lineage>
        <taxon>Eukaryota</taxon>
        <taxon>Metazoa</taxon>
        <taxon>Ecdysozoa</taxon>
        <taxon>Arthropoda</taxon>
        <taxon>Hexapoda</taxon>
        <taxon>Insecta</taxon>
        <taxon>Pterygota</taxon>
        <taxon>Neoptera</taxon>
        <taxon>Endopterygota</taxon>
        <taxon>Hymenoptera</taxon>
        <taxon>Apocrita</taxon>
        <taxon>Aculeata</taxon>
        <taxon>Formicoidea</taxon>
        <taxon>Formicidae</taxon>
        <taxon>Myrmicinae</taxon>
        <taxon>Cardiocondyla</taxon>
    </lineage>
</organism>
<evidence type="ECO:0000313" key="1">
    <source>
        <dbReference type="EMBL" id="KAL0134478.1"/>
    </source>
</evidence>
<evidence type="ECO:0000313" key="2">
    <source>
        <dbReference type="Proteomes" id="UP001430953"/>
    </source>
</evidence>
<gene>
    <name evidence="1" type="ORF">PUN28_001341</name>
</gene>
<name>A0AAW2H4Z5_9HYME</name>
<comment type="caution">
    <text evidence="1">The sequence shown here is derived from an EMBL/GenBank/DDBJ whole genome shotgun (WGS) entry which is preliminary data.</text>
</comment>
<reference evidence="1 2" key="1">
    <citation type="submission" date="2023-03" db="EMBL/GenBank/DDBJ databases">
        <title>High recombination rates correlate with genetic variation in Cardiocondyla obscurior ants.</title>
        <authorList>
            <person name="Errbii M."/>
        </authorList>
    </citation>
    <scope>NUCLEOTIDE SEQUENCE [LARGE SCALE GENOMIC DNA]</scope>
    <source>
        <strain evidence="1">Alpha-2009</strain>
        <tissue evidence="1">Whole body</tissue>
    </source>
</reference>
<sequence>MHTHVALHTRVCPHVHTYKTVSHAIHQVCRCQSTPYILRLRRNIVLRIVNEIFSFFLTRQTESSYPYELIQMAIVCTELLDGNEAYRYEARGCVTGSESDHTRLTYLSCRGITGLSPGSLCMLLLLSSIKAKRDITNTV</sequence>
<proteinExistence type="predicted"/>
<protein>
    <submittedName>
        <fullName evidence="1">Uncharacterized protein</fullName>
    </submittedName>
</protein>
<accession>A0AAW2H4Z5</accession>
<dbReference type="Proteomes" id="UP001430953">
    <property type="component" value="Unassembled WGS sequence"/>
</dbReference>
<dbReference type="EMBL" id="JADYXP020000001">
    <property type="protein sequence ID" value="KAL0134478.1"/>
    <property type="molecule type" value="Genomic_DNA"/>
</dbReference>
<keyword evidence="2" id="KW-1185">Reference proteome</keyword>